<accession>A0AA97FDJ1</accession>
<dbReference type="EMBL" id="CP043875">
    <property type="protein sequence ID" value="WOF16278.1"/>
    <property type="molecule type" value="Genomic_DNA"/>
</dbReference>
<dbReference type="AlphaFoldDB" id="A0AA97FDJ1"/>
<evidence type="ECO:0000313" key="2">
    <source>
        <dbReference type="Proteomes" id="UP001301797"/>
    </source>
</evidence>
<sequence>MKKFNFKKIGILLAMMLVAGAALVGPVSAGSSTLYQYPYEVKATGEYYSYPNGIQYLGSVEEVNGNYGSMEITVQLHNVDVYQSPKTASTSNNWQVSTGWHTYYDPNPVSTGTYVRATFNAGGQSGTTTYTL</sequence>
<dbReference type="RefSeq" id="WP_317135691.1">
    <property type="nucleotide sequence ID" value="NZ_CP043875.1"/>
</dbReference>
<protein>
    <submittedName>
        <fullName evidence="1">Uncharacterized protein</fullName>
    </submittedName>
</protein>
<reference evidence="1 2" key="1">
    <citation type="submission" date="2019-09" db="EMBL/GenBank/DDBJ databases">
        <title>The complete genome of Methanoplanus sp. FWC-SCC4.</title>
        <authorList>
            <person name="Chen S.-C."/>
            <person name="Zhou Y.-Z."/>
            <person name="Lai M.-C."/>
        </authorList>
    </citation>
    <scope>NUCLEOTIDE SEQUENCE [LARGE SCALE GENOMIC DNA]</scope>
    <source>
        <strain evidence="1 2">FWC-SCC4</strain>
    </source>
</reference>
<evidence type="ECO:0000313" key="1">
    <source>
        <dbReference type="EMBL" id="WOF16278.1"/>
    </source>
</evidence>
<dbReference type="GeneID" id="85229695"/>
<gene>
    <name evidence="1" type="ORF">F1737_05905</name>
</gene>
<keyword evidence="2" id="KW-1185">Reference proteome</keyword>
<proteinExistence type="predicted"/>
<dbReference type="KEGG" id="mefw:F1737_05905"/>
<organism evidence="1 2">
    <name type="scientific">Methanochimaera problematica</name>
    <dbReference type="NCBI Taxonomy" id="2609417"/>
    <lineage>
        <taxon>Archaea</taxon>
        <taxon>Methanobacteriati</taxon>
        <taxon>Methanobacteriota</taxon>
        <taxon>Stenosarchaea group</taxon>
        <taxon>Methanomicrobia</taxon>
        <taxon>Methanomicrobiales</taxon>
        <taxon>Methanomicrobiaceae</taxon>
        <taxon>Methanochimaera</taxon>
    </lineage>
</organism>
<name>A0AA97FDJ1_9EURY</name>
<dbReference type="Proteomes" id="UP001301797">
    <property type="component" value="Chromosome"/>
</dbReference>